<organism evidence="1 2">
    <name type="scientific">Candidatus Mediterraneibacter caccavium</name>
    <dbReference type="NCBI Taxonomy" id="2838661"/>
    <lineage>
        <taxon>Bacteria</taxon>
        <taxon>Bacillati</taxon>
        <taxon>Bacillota</taxon>
        <taxon>Clostridia</taxon>
        <taxon>Lachnospirales</taxon>
        <taxon>Lachnospiraceae</taxon>
        <taxon>Mediterraneibacter</taxon>
    </lineage>
</organism>
<dbReference type="Proteomes" id="UP000824243">
    <property type="component" value="Unassembled WGS sequence"/>
</dbReference>
<dbReference type="EMBL" id="DXFA01000151">
    <property type="protein sequence ID" value="HIX49100.1"/>
    <property type="molecule type" value="Genomic_DNA"/>
</dbReference>
<evidence type="ECO:0000313" key="1">
    <source>
        <dbReference type="EMBL" id="HIX49100.1"/>
    </source>
</evidence>
<sequence>MAKVGLKEIEYVQLKNSVREIHSLSLKEMEDAFNTIAELDSRGGGFYTKELTPKIRAVIEELKSMEGLMETAFSNHEEIIDSFCIAIDNYDVCS</sequence>
<reference evidence="1" key="2">
    <citation type="submission" date="2021-04" db="EMBL/GenBank/DDBJ databases">
        <authorList>
            <person name="Gilroy R."/>
        </authorList>
    </citation>
    <scope>NUCLEOTIDE SEQUENCE</scope>
    <source>
        <strain evidence="1">ChiSjej5B23-15282</strain>
    </source>
</reference>
<reference evidence="1" key="1">
    <citation type="journal article" date="2021" name="PeerJ">
        <title>Extensive microbial diversity within the chicken gut microbiome revealed by metagenomics and culture.</title>
        <authorList>
            <person name="Gilroy R."/>
            <person name="Ravi A."/>
            <person name="Getino M."/>
            <person name="Pursley I."/>
            <person name="Horton D.L."/>
            <person name="Alikhan N.F."/>
            <person name="Baker D."/>
            <person name="Gharbi K."/>
            <person name="Hall N."/>
            <person name="Watson M."/>
            <person name="Adriaenssens E.M."/>
            <person name="Foster-Nyarko E."/>
            <person name="Jarju S."/>
            <person name="Secka A."/>
            <person name="Antonio M."/>
            <person name="Oren A."/>
            <person name="Chaudhuri R.R."/>
            <person name="La Ragione R."/>
            <person name="Hildebrand F."/>
            <person name="Pallen M.J."/>
        </authorList>
    </citation>
    <scope>NUCLEOTIDE SEQUENCE</scope>
    <source>
        <strain evidence="1">ChiSjej5B23-15282</strain>
    </source>
</reference>
<accession>A0A9D1VY29</accession>
<protein>
    <submittedName>
        <fullName evidence="1">Uncharacterized protein</fullName>
    </submittedName>
</protein>
<comment type="caution">
    <text evidence="1">The sequence shown here is derived from an EMBL/GenBank/DDBJ whole genome shotgun (WGS) entry which is preliminary data.</text>
</comment>
<dbReference type="AlphaFoldDB" id="A0A9D1VY29"/>
<evidence type="ECO:0000313" key="2">
    <source>
        <dbReference type="Proteomes" id="UP000824243"/>
    </source>
</evidence>
<name>A0A9D1VY29_9FIRM</name>
<proteinExistence type="predicted"/>
<gene>
    <name evidence="1" type="ORF">H9981_08860</name>
</gene>